<dbReference type="InParanoid" id="A0A0V0QNG7"/>
<feature type="region of interest" description="Disordered" evidence="1">
    <location>
        <begin position="189"/>
        <end position="236"/>
    </location>
</feature>
<evidence type="ECO:0000313" key="4">
    <source>
        <dbReference type="Proteomes" id="UP000054937"/>
    </source>
</evidence>
<dbReference type="AlphaFoldDB" id="A0A0V0QNG7"/>
<organism evidence="3 4">
    <name type="scientific">Pseudocohnilembus persalinus</name>
    <name type="common">Ciliate</name>
    <dbReference type="NCBI Taxonomy" id="266149"/>
    <lineage>
        <taxon>Eukaryota</taxon>
        <taxon>Sar</taxon>
        <taxon>Alveolata</taxon>
        <taxon>Ciliophora</taxon>
        <taxon>Intramacronucleata</taxon>
        <taxon>Oligohymenophorea</taxon>
        <taxon>Scuticociliatia</taxon>
        <taxon>Philasterida</taxon>
        <taxon>Pseudocohnilembidae</taxon>
        <taxon>Pseudocohnilembus</taxon>
    </lineage>
</organism>
<gene>
    <name evidence="3" type="ORF">PPERSA_02883</name>
</gene>
<keyword evidence="4" id="KW-1185">Reference proteome</keyword>
<evidence type="ECO:0000256" key="1">
    <source>
        <dbReference type="SAM" id="MobiDB-lite"/>
    </source>
</evidence>
<proteinExistence type="predicted"/>
<feature type="domain" description="Insertion element IS150 protein InsJ-like helix-turn-helix" evidence="2">
    <location>
        <begin position="85"/>
        <end position="137"/>
    </location>
</feature>
<evidence type="ECO:0000313" key="3">
    <source>
        <dbReference type="EMBL" id="KRX03504.1"/>
    </source>
</evidence>
<feature type="compositionally biased region" description="Acidic residues" evidence="1">
    <location>
        <begin position="48"/>
        <end position="64"/>
    </location>
</feature>
<feature type="region of interest" description="Disordered" evidence="1">
    <location>
        <begin position="1"/>
        <end position="75"/>
    </location>
</feature>
<protein>
    <recommendedName>
        <fullName evidence="2">Insertion element IS150 protein InsJ-like helix-turn-helix domain-containing protein</fullName>
    </recommendedName>
</protein>
<dbReference type="Pfam" id="PF13518">
    <property type="entry name" value="HTH_28"/>
    <property type="match status" value="1"/>
</dbReference>
<name>A0A0V0QNG7_PSEPJ</name>
<accession>A0A0V0QNG7</accession>
<dbReference type="InterPro" id="IPR055247">
    <property type="entry name" value="InsJ-like_HTH"/>
</dbReference>
<feature type="region of interest" description="Disordered" evidence="1">
    <location>
        <begin position="351"/>
        <end position="370"/>
    </location>
</feature>
<sequence>MPGQQYYHSPQPQFMNFDQYQNNMNNNNNNMNNMNNNGNKGIIKKEEDDQDMNEDNNIEAENDSDSQSKDENGKKKYSVISIEVRQKFIDRVLSKEVTIKEAAKEFGIKFSTSKAILQTYKKEGRIGKKKTRIRKPRAFRAGDGDSQKAIPAALQVQNNLVKKEHSYLNPPQLDQESVSKMNDIQNMITQPQSGSSLNQQNNSPYFINNANNQNNNSNLNNSNNYNNTSGSNNNNNNNMNQGFGNGLIMNKLKSFNNNSNGRNLSINTGNGIVQMAVQNLNQNKSLNSLNIGLNDKTTESTFFNPFSTDEEGEKFQKQNNFGKNNRESVIDIKNLKSQLTQLSVDKIKSSTCNQNNLGSQTTTNDDEDNSGQFVINQEFNYNNYFSYD</sequence>
<dbReference type="EMBL" id="LDAU01000131">
    <property type="protein sequence ID" value="KRX03504.1"/>
    <property type="molecule type" value="Genomic_DNA"/>
</dbReference>
<evidence type="ECO:0000259" key="2">
    <source>
        <dbReference type="Pfam" id="PF13518"/>
    </source>
</evidence>
<feature type="compositionally biased region" description="Polar residues" evidence="1">
    <location>
        <begin position="351"/>
        <end position="363"/>
    </location>
</feature>
<dbReference type="Proteomes" id="UP000054937">
    <property type="component" value="Unassembled WGS sequence"/>
</dbReference>
<dbReference type="OrthoDB" id="308170at2759"/>
<feature type="compositionally biased region" description="Low complexity" evidence="1">
    <location>
        <begin position="190"/>
        <end position="236"/>
    </location>
</feature>
<feature type="compositionally biased region" description="Polar residues" evidence="1">
    <location>
        <begin position="1"/>
        <end position="21"/>
    </location>
</feature>
<feature type="compositionally biased region" description="Low complexity" evidence="1">
    <location>
        <begin position="22"/>
        <end position="39"/>
    </location>
</feature>
<comment type="caution">
    <text evidence="3">The sequence shown here is derived from an EMBL/GenBank/DDBJ whole genome shotgun (WGS) entry which is preliminary data.</text>
</comment>
<reference evidence="3 4" key="1">
    <citation type="journal article" date="2015" name="Sci. Rep.">
        <title>Genome of the facultative scuticociliatosis pathogen Pseudocohnilembus persalinus provides insight into its virulence through horizontal gene transfer.</title>
        <authorList>
            <person name="Xiong J."/>
            <person name="Wang G."/>
            <person name="Cheng J."/>
            <person name="Tian M."/>
            <person name="Pan X."/>
            <person name="Warren A."/>
            <person name="Jiang C."/>
            <person name="Yuan D."/>
            <person name="Miao W."/>
        </authorList>
    </citation>
    <scope>NUCLEOTIDE SEQUENCE [LARGE SCALE GENOMIC DNA]</scope>
    <source>
        <strain evidence="3">36N120E</strain>
    </source>
</reference>